<dbReference type="Gene3D" id="3.40.50.880">
    <property type="match status" value="1"/>
</dbReference>
<protein>
    <recommendedName>
        <fullName evidence="1">Putative glutamine amidotransferase domain-containing protein</fullName>
    </recommendedName>
</protein>
<feature type="non-terminal residue" evidence="2">
    <location>
        <position position="439"/>
    </location>
</feature>
<evidence type="ECO:0000313" key="2">
    <source>
        <dbReference type="EMBL" id="SVC11709.1"/>
    </source>
</evidence>
<dbReference type="InterPro" id="IPR029062">
    <property type="entry name" value="Class_I_gatase-like"/>
</dbReference>
<organism evidence="2">
    <name type="scientific">marine metagenome</name>
    <dbReference type="NCBI Taxonomy" id="408172"/>
    <lineage>
        <taxon>unclassified sequences</taxon>
        <taxon>metagenomes</taxon>
        <taxon>ecological metagenomes</taxon>
    </lineage>
</organism>
<feature type="non-terminal residue" evidence="2">
    <location>
        <position position="1"/>
    </location>
</feature>
<evidence type="ECO:0000259" key="1">
    <source>
        <dbReference type="Pfam" id="PF07090"/>
    </source>
</evidence>
<accession>A0A382JJ30</accession>
<gene>
    <name evidence="2" type="ORF">METZ01_LOCUS264563</name>
</gene>
<dbReference type="PANTHER" id="PTHR37947:SF1">
    <property type="entry name" value="BLL2462 PROTEIN"/>
    <property type="match status" value="1"/>
</dbReference>
<feature type="domain" description="Putative glutamine amidotransferase" evidence="1">
    <location>
        <begin position="172"/>
        <end position="366"/>
    </location>
</feature>
<dbReference type="AlphaFoldDB" id="A0A382JJ30"/>
<dbReference type="SUPFAM" id="SSF52317">
    <property type="entry name" value="Class I glutamine amidotransferase-like"/>
    <property type="match status" value="1"/>
</dbReference>
<reference evidence="2" key="1">
    <citation type="submission" date="2018-05" db="EMBL/GenBank/DDBJ databases">
        <authorList>
            <person name="Lanie J.A."/>
            <person name="Ng W.-L."/>
            <person name="Kazmierczak K.M."/>
            <person name="Andrzejewski T.M."/>
            <person name="Davidsen T.M."/>
            <person name="Wayne K.J."/>
            <person name="Tettelin H."/>
            <person name="Glass J.I."/>
            <person name="Rusch D."/>
            <person name="Podicherti R."/>
            <person name="Tsui H.-C.T."/>
            <person name="Winkler M.E."/>
        </authorList>
    </citation>
    <scope>NUCLEOTIDE SEQUENCE</scope>
</reference>
<sequence length="439" mass="49017">TAQIKARGCNEETITAKLQLLNSDGEASAILKELKQKADGDESDLAFRFQVRPAVEGIIFYRLTVSTSGEETEATESNNSRVVVIDRGGGPYRVLYVAGRPNWEYKFLNRAVEEDEEVELTGLIRIARKEAKFEFKGRRGENANPLARGSGQDVGDYDKPVLVRLNTANTDELKTGFPTEPEELFGYSAVVIDDLEAGFFTPSQHTLLHKFVSERGGGLLMLGGQESYRQGKYERTPIGNMLPVYLDKPADTTALNNLKYSITRDGWLQPWVRLRDNESAETIRLEEMTEFVSLNRVRGKKPGANVLATVSTGNGLVNEPALITQPFGRGRVGSVLLGDLWRWGLKGETQREDQDKAWRQMIRWLVADVPLPFELTTTQNPEKDGRTIKLKAYDKKYLPLDNATVSIKVKTVGTDKAIPLSAEAQTEEAGIYQAQYIPR</sequence>
<dbReference type="InterPro" id="IPR010768">
    <property type="entry name" value="GATase1-like"/>
</dbReference>
<dbReference type="EMBL" id="UINC01074479">
    <property type="protein sequence ID" value="SVC11709.1"/>
    <property type="molecule type" value="Genomic_DNA"/>
</dbReference>
<name>A0A382JJ30_9ZZZZ</name>
<dbReference type="Pfam" id="PF07090">
    <property type="entry name" value="GATase1_like"/>
    <property type="match status" value="1"/>
</dbReference>
<dbReference type="PANTHER" id="PTHR37947">
    <property type="entry name" value="BLL2462 PROTEIN"/>
    <property type="match status" value="1"/>
</dbReference>
<proteinExistence type="predicted"/>